<dbReference type="NCBIfam" id="TIGR00215">
    <property type="entry name" value="lpxB"/>
    <property type="match status" value="1"/>
</dbReference>
<reference evidence="12" key="1">
    <citation type="submission" date="2020-11" db="EMBL/GenBank/DDBJ databases">
        <title>Azospira inquinata sp. nov.</title>
        <authorList>
            <person name="Moe W.M."/>
            <person name="Mikes M.C."/>
        </authorList>
    </citation>
    <scope>NUCLEOTIDE SEQUENCE</scope>
    <source>
        <strain evidence="12">Azo-3</strain>
    </source>
</reference>
<evidence type="ECO:0000256" key="10">
    <source>
        <dbReference type="ARBA" id="ARBA00048975"/>
    </source>
</evidence>
<evidence type="ECO:0000313" key="12">
    <source>
        <dbReference type="EMBL" id="QWT49073.1"/>
    </source>
</evidence>
<dbReference type="PANTHER" id="PTHR30372">
    <property type="entry name" value="LIPID-A-DISACCHARIDE SYNTHASE"/>
    <property type="match status" value="1"/>
</dbReference>
<keyword evidence="13" id="KW-1185">Reference proteome</keyword>
<proteinExistence type="inferred from homology"/>
<evidence type="ECO:0000256" key="4">
    <source>
        <dbReference type="ARBA" id="ARBA00020902"/>
    </source>
</evidence>
<evidence type="ECO:0000256" key="7">
    <source>
        <dbReference type="ARBA" id="ARBA00022676"/>
    </source>
</evidence>
<name>A0A975SMM7_9RHOO</name>
<accession>A0A975SMM7</accession>
<evidence type="ECO:0000256" key="8">
    <source>
        <dbReference type="ARBA" id="ARBA00022679"/>
    </source>
</evidence>
<dbReference type="KEGG" id="aiq:Azoinq_00150"/>
<evidence type="ECO:0000256" key="5">
    <source>
        <dbReference type="ARBA" id="ARBA00022516"/>
    </source>
</evidence>
<evidence type="ECO:0000256" key="11">
    <source>
        <dbReference type="HAMAP-Rule" id="MF_00392"/>
    </source>
</evidence>
<dbReference type="InterPro" id="IPR003835">
    <property type="entry name" value="Glyco_trans_19"/>
</dbReference>
<keyword evidence="5 11" id="KW-0444">Lipid biosynthesis</keyword>
<dbReference type="Pfam" id="PF02684">
    <property type="entry name" value="LpxB"/>
    <property type="match status" value="1"/>
</dbReference>
<sequence>MGGRPMRIAMVAGEASGDLLASHLIGALKQRVPDAQFVGIGGPKMVAQGFDAWWPLEKLAVRGYAEVLRHYREIVGIRSSLQKRLLANPPDVFIGVDAPDFNLALETRLKKRGVPTVHYVSPSIWAWRAKRIHKIGAAVSRMLCLFPFEPELYEARGIPVTYVGHPLADIIPPDINRKAYREKLGLPLDRPIFAFLPGSRQSELQFMAETFVETARQILVRLPQALFLVPLATRETRLQFETAIYNRQAGQLPFKLLFGHAHDAMAAADTVLVASGTATLEAALIKRPMVIAYRMAPASWRLMKRMKYQPWVGLPNILSRCFVVPEFLQEDATPENLAQALVNEHQDKVVRAKVEGQFAQLHQQLRQNTAEKAAQAVLSLVPGWRTGAPRGTTVV</sequence>
<evidence type="ECO:0000313" key="13">
    <source>
        <dbReference type="Proteomes" id="UP000683428"/>
    </source>
</evidence>
<keyword evidence="8 11" id="KW-0808">Transferase</keyword>
<dbReference type="EC" id="2.4.1.182" evidence="3 11"/>
<dbReference type="Proteomes" id="UP000683428">
    <property type="component" value="Chromosome"/>
</dbReference>
<protein>
    <recommendedName>
        <fullName evidence="4 11">Lipid-A-disaccharide synthase</fullName>
        <ecNumber evidence="3 11">2.4.1.182</ecNumber>
    </recommendedName>
</protein>
<keyword evidence="6 11" id="KW-0441">Lipid A biosynthesis</keyword>
<keyword evidence="7 11" id="KW-0328">Glycosyltransferase</keyword>
<dbReference type="AlphaFoldDB" id="A0A975SMM7"/>
<comment type="pathway">
    <text evidence="11">Bacterial outer membrane biogenesis; LPS lipid A biosynthesis.</text>
</comment>
<evidence type="ECO:0000256" key="6">
    <source>
        <dbReference type="ARBA" id="ARBA00022556"/>
    </source>
</evidence>
<dbReference type="GO" id="GO:0009245">
    <property type="term" value="P:lipid A biosynthetic process"/>
    <property type="evidence" value="ECO:0007669"/>
    <property type="project" value="UniProtKB-UniRule"/>
</dbReference>
<comment type="function">
    <text evidence="1 11">Condensation of UDP-2,3-diacylglucosamine and 2,3-diacylglucosamine-1-phosphate to form lipid A disaccharide, a precursor of lipid A, a phosphorylated glycolipid that anchors the lipopolysaccharide to the outer membrane of the cell.</text>
</comment>
<gene>
    <name evidence="11 12" type="primary">lpxB</name>
    <name evidence="12" type="ORF">Azoinq_00150</name>
</gene>
<evidence type="ECO:0000256" key="3">
    <source>
        <dbReference type="ARBA" id="ARBA00012687"/>
    </source>
</evidence>
<dbReference type="HAMAP" id="MF_00392">
    <property type="entry name" value="LpxB"/>
    <property type="match status" value="1"/>
</dbReference>
<organism evidence="12 13">
    <name type="scientific">Azospira inquinata</name>
    <dbReference type="NCBI Taxonomy" id="2785627"/>
    <lineage>
        <taxon>Bacteria</taxon>
        <taxon>Pseudomonadati</taxon>
        <taxon>Pseudomonadota</taxon>
        <taxon>Betaproteobacteria</taxon>
        <taxon>Rhodocyclales</taxon>
        <taxon>Rhodocyclaceae</taxon>
        <taxon>Azospira</taxon>
    </lineage>
</organism>
<comment type="similarity">
    <text evidence="2 11">Belongs to the LpxB family.</text>
</comment>
<dbReference type="GO" id="GO:0005543">
    <property type="term" value="F:phospholipid binding"/>
    <property type="evidence" value="ECO:0007669"/>
    <property type="project" value="TreeGrafter"/>
</dbReference>
<dbReference type="PANTHER" id="PTHR30372:SF4">
    <property type="entry name" value="LIPID-A-DISACCHARIDE SYNTHASE, MITOCHONDRIAL-RELATED"/>
    <property type="match status" value="1"/>
</dbReference>
<dbReference type="GO" id="GO:0016020">
    <property type="term" value="C:membrane"/>
    <property type="evidence" value="ECO:0007669"/>
    <property type="project" value="GOC"/>
</dbReference>
<dbReference type="EMBL" id="CP064782">
    <property type="protein sequence ID" value="QWT49073.1"/>
    <property type="molecule type" value="Genomic_DNA"/>
</dbReference>
<evidence type="ECO:0000256" key="1">
    <source>
        <dbReference type="ARBA" id="ARBA00002056"/>
    </source>
</evidence>
<evidence type="ECO:0000256" key="9">
    <source>
        <dbReference type="ARBA" id="ARBA00023098"/>
    </source>
</evidence>
<dbReference type="GO" id="GO:0008915">
    <property type="term" value="F:lipid-A-disaccharide synthase activity"/>
    <property type="evidence" value="ECO:0007669"/>
    <property type="project" value="UniProtKB-UniRule"/>
</dbReference>
<evidence type="ECO:0000256" key="2">
    <source>
        <dbReference type="ARBA" id="ARBA00007868"/>
    </source>
</evidence>
<keyword evidence="9 11" id="KW-0443">Lipid metabolism</keyword>
<comment type="catalytic activity">
    <reaction evidence="10 11">
        <text>a lipid X + a UDP-2-N,3-O-bis[(3R)-3-hydroxyacyl]-alpha-D-glucosamine = a lipid A disaccharide + UDP + H(+)</text>
        <dbReference type="Rhea" id="RHEA:67828"/>
        <dbReference type="ChEBI" id="CHEBI:15378"/>
        <dbReference type="ChEBI" id="CHEBI:58223"/>
        <dbReference type="ChEBI" id="CHEBI:137748"/>
        <dbReference type="ChEBI" id="CHEBI:176338"/>
        <dbReference type="ChEBI" id="CHEBI:176343"/>
        <dbReference type="EC" id="2.4.1.182"/>
    </reaction>
</comment>